<evidence type="ECO:0000313" key="3">
    <source>
        <dbReference type="Proteomes" id="UP000821866"/>
    </source>
</evidence>
<dbReference type="PANTHER" id="PTHR22954">
    <property type="entry name" value="RETROVIRAL PROTEASE-RELATED"/>
    <property type="match status" value="1"/>
</dbReference>
<dbReference type="InterPro" id="IPR005312">
    <property type="entry name" value="DUF1759"/>
</dbReference>
<dbReference type="AlphaFoldDB" id="A0A9J6D0Y4"/>
<dbReference type="VEuPathDB" id="VectorBase:LOC119187905"/>
<proteinExistence type="predicted"/>
<dbReference type="Pfam" id="PF03564">
    <property type="entry name" value="DUF1759"/>
    <property type="match status" value="1"/>
</dbReference>
<dbReference type="PANTHER" id="PTHR22954:SF3">
    <property type="entry name" value="PROTEIN CBG08539"/>
    <property type="match status" value="1"/>
</dbReference>
<gene>
    <name evidence="2" type="ORF">HPB51_027258</name>
</gene>
<sequence length="219" mass="24006">MNRLKTKRSARQAHNTKLLQEARSLLSDPTADKPKLTSIYDRLSASKNKLSKINDALEEHLAEQEFEAEYVAAAEYNNKAISMLAEILCNIDGLRDGDSTAAAAPQNGNTSPSGGPTAIGPRLPNLGMQTFRGDIHERSAFWEQFEQTVHLNNATSATTFFYLCHYLAGEAAAAICGFPTSEACYAGAIELLKESFGDQKRIEQHHLSSALRNLPHIKS</sequence>
<accession>A0A9J6D0Y4</accession>
<dbReference type="EMBL" id="JABSTU010003889">
    <property type="protein sequence ID" value="KAH7964504.1"/>
    <property type="molecule type" value="Genomic_DNA"/>
</dbReference>
<dbReference type="Proteomes" id="UP000821866">
    <property type="component" value="Unassembled WGS sequence"/>
</dbReference>
<keyword evidence="3" id="KW-1185">Reference proteome</keyword>
<feature type="region of interest" description="Disordered" evidence="1">
    <location>
        <begin position="100"/>
        <end position="123"/>
    </location>
</feature>
<name>A0A9J6D0Y4_RHIMP</name>
<protein>
    <submittedName>
        <fullName evidence="2">Uncharacterized protein</fullName>
    </submittedName>
</protein>
<organism evidence="2 3">
    <name type="scientific">Rhipicephalus microplus</name>
    <name type="common">Cattle tick</name>
    <name type="synonym">Boophilus microplus</name>
    <dbReference type="NCBI Taxonomy" id="6941"/>
    <lineage>
        <taxon>Eukaryota</taxon>
        <taxon>Metazoa</taxon>
        <taxon>Ecdysozoa</taxon>
        <taxon>Arthropoda</taxon>
        <taxon>Chelicerata</taxon>
        <taxon>Arachnida</taxon>
        <taxon>Acari</taxon>
        <taxon>Parasitiformes</taxon>
        <taxon>Ixodida</taxon>
        <taxon>Ixodoidea</taxon>
        <taxon>Ixodidae</taxon>
        <taxon>Rhipicephalinae</taxon>
        <taxon>Rhipicephalus</taxon>
        <taxon>Boophilus</taxon>
    </lineage>
</organism>
<evidence type="ECO:0000256" key="1">
    <source>
        <dbReference type="SAM" id="MobiDB-lite"/>
    </source>
</evidence>
<comment type="caution">
    <text evidence="2">The sequence shown here is derived from an EMBL/GenBank/DDBJ whole genome shotgun (WGS) entry which is preliminary data.</text>
</comment>
<evidence type="ECO:0000313" key="2">
    <source>
        <dbReference type="EMBL" id="KAH7964504.1"/>
    </source>
</evidence>
<reference evidence="2" key="2">
    <citation type="submission" date="2021-09" db="EMBL/GenBank/DDBJ databases">
        <authorList>
            <person name="Jia N."/>
            <person name="Wang J."/>
            <person name="Shi W."/>
            <person name="Du L."/>
            <person name="Sun Y."/>
            <person name="Zhan W."/>
            <person name="Jiang J."/>
            <person name="Wang Q."/>
            <person name="Zhang B."/>
            <person name="Ji P."/>
            <person name="Sakyi L.B."/>
            <person name="Cui X."/>
            <person name="Yuan T."/>
            <person name="Jiang B."/>
            <person name="Yang W."/>
            <person name="Lam T.T.-Y."/>
            <person name="Chang Q."/>
            <person name="Ding S."/>
            <person name="Wang X."/>
            <person name="Zhu J."/>
            <person name="Ruan X."/>
            <person name="Zhao L."/>
            <person name="Wei J."/>
            <person name="Que T."/>
            <person name="Du C."/>
            <person name="Cheng J."/>
            <person name="Dai P."/>
            <person name="Han X."/>
            <person name="Huang E."/>
            <person name="Gao Y."/>
            <person name="Liu J."/>
            <person name="Shao H."/>
            <person name="Ye R."/>
            <person name="Li L."/>
            <person name="Wei W."/>
            <person name="Wang X."/>
            <person name="Wang C."/>
            <person name="Huo Q."/>
            <person name="Li W."/>
            <person name="Guo W."/>
            <person name="Chen H."/>
            <person name="Chen S."/>
            <person name="Zhou L."/>
            <person name="Zhou L."/>
            <person name="Ni X."/>
            <person name="Tian J."/>
            <person name="Zhou Y."/>
            <person name="Sheng Y."/>
            <person name="Liu T."/>
            <person name="Pan Y."/>
            <person name="Xia L."/>
            <person name="Li J."/>
            <person name="Zhao F."/>
            <person name="Cao W."/>
        </authorList>
    </citation>
    <scope>NUCLEOTIDE SEQUENCE</scope>
    <source>
        <strain evidence="2">Rmic-2018</strain>
        <tissue evidence="2">Larvae</tissue>
    </source>
</reference>
<reference evidence="2" key="1">
    <citation type="journal article" date="2020" name="Cell">
        <title>Large-Scale Comparative Analyses of Tick Genomes Elucidate Their Genetic Diversity and Vector Capacities.</title>
        <authorList>
            <consortium name="Tick Genome and Microbiome Consortium (TIGMIC)"/>
            <person name="Jia N."/>
            <person name="Wang J."/>
            <person name="Shi W."/>
            <person name="Du L."/>
            <person name="Sun Y."/>
            <person name="Zhan W."/>
            <person name="Jiang J.F."/>
            <person name="Wang Q."/>
            <person name="Zhang B."/>
            <person name="Ji P."/>
            <person name="Bell-Sakyi L."/>
            <person name="Cui X.M."/>
            <person name="Yuan T.T."/>
            <person name="Jiang B.G."/>
            <person name="Yang W.F."/>
            <person name="Lam T.T."/>
            <person name="Chang Q.C."/>
            <person name="Ding S.J."/>
            <person name="Wang X.J."/>
            <person name="Zhu J.G."/>
            <person name="Ruan X.D."/>
            <person name="Zhao L."/>
            <person name="Wei J.T."/>
            <person name="Ye R.Z."/>
            <person name="Que T.C."/>
            <person name="Du C.H."/>
            <person name="Zhou Y.H."/>
            <person name="Cheng J.X."/>
            <person name="Dai P.F."/>
            <person name="Guo W.B."/>
            <person name="Han X.H."/>
            <person name="Huang E.J."/>
            <person name="Li L.F."/>
            <person name="Wei W."/>
            <person name="Gao Y.C."/>
            <person name="Liu J.Z."/>
            <person name="Shao H.Z."/>
            <person name="Wang X."/>
            <person name="Wang C.C."/>
            <person name="Yang T.C."/>
            <person name="Huo Q.B."/>
            <person name="Li W."/>
            <person name="Chen H.Y."/>
            <person name="Chen S.E."/>
            <person name="Zhou L.G."/>
            <person name="Ni X.B."/>
            <person name="Tian J.H."/>
            <person name="Sheng Y."/>
            <person name="Liu T."/>
            <person name="Pan Y.S."/>
            <person name="Xia L.Y."/>
            <person name="Li J."/>
            <person name="Zhao F."/>
            <person name="Cao W.C."/>
        </authorList>
    </citation>
    <scope>NUCLEOTIDE SEQUENCE</scope>
    <source>
        <strain evidence="2">Rmic-2018</strain>
    </source>
</reference>